<keyword evidence="1" id="KW-0175">Coiled coil</keyword>
<accession>A0ABQ5F5R1</accession>
<evidence type="ECO:0000313" key="4">
    <source>
        <dbReference type="Proteomes" id="UP001151760"/>
    </source>
</evidence>
<evidence type="ECO:0000256" key="1">
    <source>
        <dbReference type="SAM" id="Coils"/>
    </source>
</evidence>
<protein>
    <submittedName>
        <fullName evidence="3">Uncharacterized protein</fullName>
    </submittedName>
</protein>
<reference evidence="3" key="1">
    <citation type="journal article" date="2022" name="Int. J. Mol. Sci.">
        <title>Draft Genome of Tanacetum Coccineum: Genomic Comparison of Closely Related Tanacetum-Family Plants.</title>
        <authorList>
            <person name="Yamashiro T."/>
            <person name="Shiraishi A."/>
            <person name="Nakayama K."/>
            <person name="Satake H."/>
        </authorList>
    </citation>
    <scope>NUCLEOTIDE SEQUENCE</scope>
</reference>
<dbReference type="EMBL" id="BQNB010017006">
    <property type="protein sequence ID" value="GJT58294.1"/>
    <property type="molecule type" value="Genomic_DNA"/>
</dbReference>
<proteinExistence type="predicted"/>
<sequence>MKYKPFEISINTKLLNFLQPEWSKYVTLTRQKFILEKEHYDVLYDYLSQLEPHIKASKAKKAARNHYLLSLVTNSHANSPYSHASPSYSRSPQPSYVTHHSSVIDYDDDYQGKIQGDKLSTAMIKNVGYAGSRNQETDEGNSQYTRECPKPRVHDAKYFKEQMLLATKDEAGVHLDDEENNFILMNAYGDDMLEELNASVIMMEDIQPADDKSDAELNYNTEVINEAVQEAEEVSTAEMRFEHDPNAHDQPYADIESLIYNVQVEAESQRKMNIELKNQKALLQRELEMFKQQKNEMLMNEKEKILNDSKDIKANLLKRIKKFENDFQRSQAQSIDFKLQLQHQKEKTACDISWKSKMTKLNGENVSLNIQIKSLVQERENIKFRYQKLFNSIKMTPVQHQWDVDELIENINQNTYGYGDVCSKNQDMLMIIFELKAKLKTTDKGKNINTKFDKSVTLKKLICVTPMNKNKDIKAKMVSKVEDKKDESKPVTSCSKPKNEQDNRKNANVIA</sequence>
<evidence type="ECO:0000313" key="3">
    <source>
        <dbReference type="EMBL" id="GJT58294.1"/>
    </source>
</evidence>
<name>A0ABQ5F5R1_9ASTR</name>
<reference evidence="3" key="2">
    <citation type="submission" date="2022-01" db="EMBL/GenBank/DDBJ databases">
        <authorList>
            <person name="Yamashiro T."/>
            <person name="Shiraishi A."/>
            <person name="Satake H."/>
            <person name="Nakayama K."/>
        </authorList>
    </citation>
    <scope>NUCLEOTIDE SEQUENCE</scope>
</reference>
<feature type="compositionally biased region" description="Basic and acidic residues" evidence="2">
    <location>
        <begin position="479"/>
        <end position="489"/>
    </location>
</feature>
<feature type="coiled-coil region" evidence="1">
    <location>
        <begin position="266"/>
        <end position="333"/>
    </location>
</feature>
<feature type="region of interest" description="Disordered" evidence="2">
    <location>
        <begin position="479"/>
        <end position="511"/>
    </location>
</feature>
<comment type="caution">
    <text evidence="3">The sequence shown here is derived from an EMBL/GenBank/DDBJ whole genome shotgun (WGS) entry which is preliminary data.</text>
</comment>
<gene>
    <name evidence="3" type="ORF">Tco_0993348</name>
</gene>
<keyword evidence="4" id="KW-1185">Reference proteome</keyword>
<dbReference type="Proteomes" id="UP001151760">
    <property type="component" value="Unassembled WGS sequence"/>
</dbReference>
<evidence type="ECO:0000256" key="2">
    <source>
        <dbReference type="SAM" id="MobiDB-lite"/>
    </source>
</evidence>
<organism evidence="3 4">
    <name type="scientific">Tanacetum coccineum</name>
    <dbReference type="NCBI Taxonomy" id="301880"/>
    <lineage>
        <taxon>Eukaryota</taxon>
        <taxon>Viridiplantae</taxon>
        <taxon>Streptophyta</taxon>
        <taxon>Embryophyta</taxon>
        <taxon>Tracheophyta</taxon>
        <taxon>Spermatophyta</taxon>
        <taxon>Magnoliopsida</taxon>
        <taxon>eudicotyledons</taxon>
        <taxon>Gunneridae</taxon>
        <taxon>Pentapetalae</taxon>
        <taxon>asterids</taxon>
        <taxon>campanulids</taxon>
        <taxon>Asterales</taxon>
        <taxon>Asteraceae</taxon>
        <taxon>Asteroideae</taxon>
        <taxon>Anthemideae</taxon>
        <taxon>Anthemidinae</taxon>
        <taxon>Tanacetum</taxon>
    </lineage>
</organism>